<dbReference type="InterPro" id="IPR033132">
    <property type="entry name" value="GH_1_N_CS"/>
</dbReference>
<comment type="caution">
    <text evidence="11">The sequence shown here is derived from an EMBL/GenBank/DDBJ whole genome shotgun (WGS) entry which is preliminary data.</text>
</comment>
<evidence type="ECO:0000256" key="1">
    <source>
        <dbReference type="ARBA" id="ARBA00000448"/>
    </source>
</evidence>
<keyword evidence="8" id="KW-0624">Polysaccharide degradation</keyword>
<keyword evidence="7 10" id="KW-0326">Glycosidase</keyword>
<dbReference type="InterPro" id="IPR017853">
    <property type="entry name" value="GH"/>
</dbReference>
<evidence type="ECO:0000313" key="12">
    <source>
        <dbReference type="Proteomes" id="UP001597546"/>
    </source>
</evidence>
<keyword evidence="5" id="KW-0136">Cellulose degradation</keyword>
<accession>A0ABW5TT56</accession>
<protein>
    <recommendedName>
        <fullName evidence="3 10">Beta-glucosidase</fullName>
        <ecNumber evidence="3 10">3.2.1.21</ecNumber>
    </recommendedName>
</protein>
<dbReference type="InterPro" id="IPR017736">
    <property type="entry name" value="Glyco_hydro_1_beta-glucosidase"/>
</dbReference>
<gene>
    <name evidence="11" type="ORF">ACFSSE_11305</name>
</gene>
<evidence type="ECO:0000256" key="8">
    <source>
        <dbReference type="ARBA" id="ARBA00023326"/>
    </source>
</evidence>
<feature type="active site" description="Nucleophile" evidence="9">
    <location>
        <position position="364"/>
    </location>
</feature>
<dbReference type="PROSITE" id="PS00572">
    <property type="entry name" value="GLYCOSYL_HYDROL_F1_1"/>
    <property type="match status" value="1"/>
</dbReference>
<dbReference type="PROSITE" id="PS00653">
    <property type="entry name" value="GLYCOSYL_HYDROL_F1_2"/>
    <property type="match status" value="1"/>
</dbReference>
<dbReference type="InterPro" id="IPR001360">
    <property type="entry name" value="Glyco_hydro_1"/>
</dbReference>
<dbReference type="RefSeq" id="WP_379047677.1">
    <property type="nucleotide sequence ID" value="NZ_JBHSKW010000068.1"/>
</dbReference>
<evidence type="ECO:0000313" key="11">
    <source>
        <dbReference type="EMBL" id="MFD2732289.1"/>
    </source>
</evidence>
<dbReference type="InterPro" id="IPR018120">
    <property type="entry name" value="Glyco_hydro_1_AS"/>
</dbReference>
<keyword evidence="12" id="KW-1185">Reference proteome</keyword>
<organism evidence="11 12">
    <name type="scientific">Pedobacter alpinus</name>
    <dbReference type="NCBI Taxonomy" id="1590643"/>
    <lineage>
        <taxon>Bacteria</taxon>
        <taxon>Pseudomonadati</taxon>
        <taxon>Bacteroidota</taxon>
        <taxon>Sphingobacteriia</taxon>
        <taxon>Sphingobacteriales</taxon>
        <taxon>Sphingobacteriaceae</taxon>
        <taxon>Pedobacter</taxon>
    </lineage>
</organism>
<evidence type="ECO:0000256" key="2">
    <source>
        <dbReference type="ARBA" id="ARBA00010838"/>
    </source>
</evidence>
<evidence type="ECO:0000256" key="3">
    <source>
        <dbReference type="ARBA" id="ARBA00012744"/>
    </source>
</evidence>
<evidence type="ECO:0000256" key="9">
    <source>
        <dbReference type="PROSITE-ProRule" id="PRU10055"/>
    </source>
</evidence>
<comment type="catalytic activity">
    <reaction evidence="1 10">
        <text>Hydrolysis of terminal, non-reducing beta-D-glucosyl residues with release of beta-D-glucose.</text>
        <dbReference type="EC" id="3.2.1.21"/>
    </reaction>
</comment>
<dbReference type="EMBL" id="JBHULV010000038">
    <property type="protein sequence ID" value="MFD2732289.1"/>
    <property type="molecule type" value="Genomic_DNA"/>
</dbReference>
<reference evidence="12" key="1">
    <citation type="journal article" date="2019" name="Int. J. Syst. Evol. Microbiol.">
        <title>The Global Catalogue of Microorganisms (GCM) 10K type strain sequencing project: providing services to taxonomists for standard genome sequencing and annotation.</title>
        <authorList>
            <consortium name="The Broad Institute Genomics Platform"/>
            <consortium name="The Broad Institute Genome Sequencing Center for Infectious Disease"/>
            <person name="Wu L."/>
            <person name="Ma J."/>
        </authorList>
    </citation>
    <scope>NUCLEOTIDE SEQUENCE [LARGE SCALE GENOMIC DNA]</scope>
    <source>
        <strain evidence="12">KCTC 42456</strain>
    </source>
</reference>
<evidence type="ECO:0000256" key="5">
    <source>
        <dbReference type="ARBA" id="ARBA00023001"/>
    </source>
</evidence>
<dbReference type="PRINTS" id="PR00131">
    <property type="entry name" value="GLHYDRLASE1"/>
</dbReference>
<dbReference type="SUPFAM" id="SSF51445">
    <property type="entry name" value="(Trans)glycosidases"/>
    <property type="match status" value="1"/>
</dbReference>
<dbReference type="NCBIfam" id="TIGR03356">
    <property type="entry name" value="BGL"/>
    <property type="match status" value="1"/>
</dbReference>
<dbReference type="GO" id="GO:0008422">
    <property type="term" value="F:beta-glucosidase activity"/>
    <property type="evidence" value="ECO:0007669"/>
    <property type="project" value="UniProtKB-EC"/>
</dbReference>
<dbReference type="PANTHER" id="PTHR10353">
    <property type="entry name" value="GLYCOSYL HYDROLASE"/>
    <property type="match status" value="1"/>
</dbReference>
<evidence type="ECO:0000256" key="10">
    <source>
        <dbReference type="RuleBase" id="RU361175"/>
    </source>
</evidence>
<dbReference type="Proteomes" id="UP001597546">
    <property type="component" value="Unassembled WGS sequence"/>
</dbReference>
<dbReference type="PANTHER" id="PTHR10353:SF36">
    <property type="entry name" value="LP05116P"/>
    <property type="match status" value="1"/>
</dbReference>
<keyword evidence="4 10" id="KW-0378">Hydrolase</keyword>
<dbReference type="Gene3D" id="3.20.20.80">
    <property type="entry name" value="Glycosidases"/>
    <property type="match status" value="1"/>
</dbReference>
<keyword evidence="6" id="KW-0119">Carbohydrate metabolism</keyword>
<sequence length="453" mass="52226">MINIHSSPFTLNKEDFGPHFKWGVTVAAYQIEGGHDADGKGFSIWDVFTQQKGKTKDGHHGNIACDFYNQYQNDISLIKELNIPNFRFSIAWSRILPQGIGEINQAGIDYYNRVIDCCLAAGITPWLTLYHWDLPYALELKGGWTNREIIKWFEEFVSICAKNFGNRVKNWIVMNEPVVFTGAGYFLGLHAPGRRGMKNFLPAVLHTTLAIAAGGRVLRQYVKDANIGTTFSCSHVEPYRNIERDFMAVKRIDALLNRLYIEPLLGLGFPEKDLPVLKGIKKMMQPEDDKNLIFDFDFIGIQNYTREVVKNSWLMPYVSASLVKAEKRKVPLTTMGWEVYPEAMYEMIKKFSVYPQIKKLLITENGAAFPDELVNGEVYDVERKKYIQDNLKQILRAKDDGYEVNGYFVWTLTDNFEWAEGYHPRFGLIHVDFDTLKRTVKDSGKWYADFLKR</sequence>
<name>A0ABW5TT56_9SPHI</name>
<proteinExistence type="inferred from homology"/>
<evidence type="ECO:0000256" key="6">
    <source>
        <dbReference type="ARBA" id="ARBA00023277"/>
    </source>
</evidence>
<evidence type="ECO:0000256" key="7">
    <source>
        <dbReference type="ARBA" id="ARBA00023295"/>
    </source>
</evidence>
<dbReference type="EC" id="3.2.1.21" evidence="3 10"/>
<dbReference type="Pfam" id="PF00232">
    <property type="entry name" value="Glyco_hydro_1"/>
    <property type="match status" value="1"/>
</dbReference>
<comment type="similarity">
    <text evidence="2 10">Belongs to the glycosyl hydrolase 1 family.</text>
</comment>
<evidence type="ECO:0000256" key="4">
    <source>
        <dbReference type="ARBA" id="ARBA00022801"/>
    </source>
</evidence>